<gene>
    <name evidence="1" type="ORF">HUW48_25200</name>
</gene>
<dbReference type="EMBL" id="CP055153">
    <property type="protein sequence ID" value="QMU31116.1"/>
    <property type="molecule type" value="Genomic_DNA"/>
</dbReference>
<dbReference type="AlphaFoldDB" id="A0A7L7LE42"/>
<dbReference type="KEGG" id="add:HUW48_25200"/>
<evidence type="ECO:0000313" key="2">
    <source>
        <dbReference type="Proteomes" id="UP000514509"/>
    </source>
</evidence>
<dbReference type="Proteomes" id="UP000514509">
    <property type="component" value="Chromosome"/>
</dbReference>
<sequence length="87" mass="10429">MNSAADPELGLIQSLKLQSLKQHTFSQNSSLLASGLFYQLNKEDELEKIMYQDDFNDLEEDDEFYPEEESNRDNYDEDFEFDYHRYK</sequence>
<proteinExistence type="predicted"/>
<reference evidence="1 2" key="2">
    <citation type="submission" date="2020-08" db="EMBL/GenBank/DDBJ databases">
        <title>Adhaeribacter dokdonensis sp. nov., isolated from the rhizosphere of Elymus tsukushiensis, a plant native to the Dokdo Islands, Republic of Korea.</title>
        <authorList>
            <person name="Ghim S.Y."/>
        </authorList>
    </citation>
    <scope>NUCLEOTIDE SEQUENCE [LARGE SCALE GENOMIC DNA]</scope>
    <source>
        <strain evidence="1 2">KUDC8001</strain>
    </source>
</reference>
<organism evidence="1 2">
    <name type="scientific">Adhaeribacter radiodurans</name>
    <dbReference type="NCBI Taxonomy" id="2745197"/>
    <lineage>
        <taxon>Bacteria</taxon>
        <taxon>Pseudomonadati</taxon>
        <taxon>Bacteroidota</taxon>
        <taxon>Cytophagia</taxon>
        <taxon>Cytophagales</taxon>
        <taxon>Hymenobacteraceae</taxon>
        <taxon>Adhaeribacter</taxon>
    </lineage>
</organism>
<evidence type="ECO:0000313" key="1">
    <source>
        <dbReference type="EMBL" id="QMU31116.1"/>
    </source>
</evidence>
<dbReference type="RefSeq" id="WP_182413555.1">
    <property type="nucleotide sequence ID" value="NZ_CP055153.1"/>
</dbReference>
<protein>
    <submittedName>
        <fullName evidence="1">Uncharacterized protein</fullName>
    </submittedName>
</protein>
<name>A0A7L7LE42_9BACT</name>
<reference evidence="1 2" key="1">
    <citation type="submission" date="2020-06" db="EMBL/GenBank/DDBJ databases">
        <authorList>
            <person name="Hwang Y.J."/>
        </authorList>
    </citation>
    <scope>NUCLEOTIDE SEQUENCE [LARGE SCALE GENOMIC DNA]</scope>
    <source>
        <strain evidence="1 2">KUDC8001</strain>
    </source>
</reference>
<keyword evidence="2" id="KW-1185">Reference proteome</keyword>
<accession>A0A7L7LE42</accession>